<dbReference type="InterPro" id="IPR015943">
    <property type="entry name" value="WD40/YVTN_repeat-like_dom_sf"/>
</dbReference>
<dbReference type="RefSeq" id="WP_017365230.1">
    <property type="nucleotide sequence ID" value="NZ_OX458332.1"/>
</dbReference>
<organism evidence="3 4">
    <name type="scientific">Methylococcus capsulatus</name>
    <dbReference type="NCBI Taxonomy" id="414"/>
    <lineage>
        <taxon>Bacteria</taxon>
        <taxon>Pseudomonadati</taxon>
        <taxon>Pseudomonadota</taxon>
        <taxon>Gammaproteobacteria</taxon>
        <taxon>Methylococcales</taxon>
        <taxon>Methylococcaceae</taxon>
        <taxon>Methylococcus</taxon>
    </lineage>
</organism>
<evidence type="ECO:0000256" key="1">
    <source>
        <dbReference type="SAM" id="MobiDB-lite"/>
    </source>
</evidence>
<keyword evidence="2" id="KW-0732">Signal</keyword>
<dbReference type="Proteomes" id="UP001158598">
    <property type="component" value="Chromosome"/>
</dbReference>
<name>A0AA35UPJ4_METCP</name>
<protein>
    <submittedName>
        <fullName evidence="3">BNR repeat domain protein</fullName>
    </submittedName>
</protein>
<evidence type="ECO:0000256" key="2">
    <source>
        <dbReference type="SAM" id="SignalP"/>
    </source>
</evidence>
<evidence type="ECO:0000313" key="4">
    <source>
        <dbReference type="Proteomes" id="UP001158598"/>
    </source>
</evidence>
<feature type="region of interest" description="Disordered" evidence="1">
    <location>
        <begin position="639"/>
        <end position="676"/>
    </location>
</feature>
<dbReference type="SUPFAM" id="SSF63829">
    <property type="entry name" value="Calcium-dependent phosphotriesterase"/>
    <property type="match status" value="1"/>
</dbReference>
<accession>A0AA35UPJ4</accession>
<dbReference type="EMBL" id="OX458332">
    <property type="protein sequence ID" value="CAI8770077.1"/>
    <property type="molecule type" value="Genomic_DNA"/>
</dbReference>
<evidence type="ECO:0000313" key="3">
    <source>
        <dbReference type="EMBL" id="CAI8770077.1"/>
    </source>
</evidence>
<dbReference type="SUPFAM" id="SSF110296">
    <property type="entry name" value="Oligoxyloglucan reducing end-specific cellobiohydrolase"/>
    <property type="match status" value="1"/>
</dbReference>
<dbReference type="PANTHER" id="PTHR43739">
    <property type="entry name" value="XYLOGLUCANASE (EUROFUNG)"/>
    <property type="match status" value="1"/>
</dbReference>
<dbReference type="Gene3D" id="2.130.10.10">
    <property type="entry name" value="YVTN repeat-like/Quinoprotein amine dehydrogenase"/>
    <property type="match status" value="3"/>
</dbReference>
<gene>
    <name evidence="3" type="ORF">MCNOR_1002</name>
</gene>
<dbReference type="GO" id="GO:0010411">
    <property type="term" value="P:xyloglucan metabolic process"/>
    <property type="evidence" value="ECO:0007669"/>
    <property type="project" value="TreeGrafter"/>
</dbReference>
<feature type="region of interest" description="Disordered" evidence="1">
    <location>
        <begin position="241"/>
        <end position="275"/>
    </location>
</feature>
<feature type="chain" id="PRO_5041275310" evidence="2">
    <location>
        <begin position="37"/>
        <end position="821"/>
    </location>
</feature>
<dbReference type="PANTHER" id="PTHR43739:SF5">
    <property type="entry name" value="EXO-ALPHA-SIALIDASE"/>
    <property type="match status" value="1"/>
</dbReference>
<dbReference type="CDD" id="cd15482">
    <property type="entry name" value="Sialidase_non-viral"/>
    <property type="match status" value="1"/>
</dbReference>
<feature type="signal peptide" evidence="2">
    <location>
        <begin position="1"/>
        <end position="36"/>
    </location>
</feature>
<reference evidence="3" key="1">
    <citation type="submission" date="2023-03" db="EMBL/GenBank/DDBJ databases">
        <authorList>
            <person name="Pearce D."/>
        </authorList>
    </citation>
    <scope>NUCLEOTIDE SEQUENCE</scope>
    <source>
        <strain evidence="3">Mc</strain>
    </source>
</reference>
<proteinExistence type="predicted"/>
<dbReference type="AlphaFoldDB" id="A0AA35UPJ4"/>
<dbReference type="InterPro" id="IPR052025">
    <property type="entry name" value="Xyloglucanase_GH74"/>
</dbReference>
<sequence length="821" mass="87237">MPTDTHTIARTAKRPVRFACCISALLGAMTADPSLADWVEQGPGPTINGQTEGLKDPRNPVSGAINAIVPDPSNGDILYVGTVNGGVWKTTNAKDVSPNWTPLTDSQLPALSIASLASSPLNRNRLFAGTGSTSSNGGEGNPGFGIARSDDGGTSWKVLATDTFKDKRVTSIVPTAMDDGNVVLAANFYEKGGVYRSTDGGEKFERISGKDGSGLPDAGVSSLIADPAAPQRLYAAIPAVAPSLSPDRGPEPNSGQPGIYRSDNGGVTWSRMGTAPVDGPDPSLRILLSLHHSEGGNVLYAAVAVQKKKTDKSGKEEYKDVWDSVYRSSDRGANWTKLPDIPNVSPGAQASIHGALLADIGDPNAVYLSGDVQTGPANGGNISVTNPNALGCTRWSANVYRYNGRRWEPAVCKGANGTSPHADSRNMVFDADGNLLQANDGGIYRLVKPADRKRRRWVSVLGNLRLAETISAAYDPLSGLAFCGTQDNGSAAQTAQNDFSWKTLIEGDGGVVAVDSDVNGHPGKSIRYYTYAELGFFTRSAWNARGRMIKGSEQAVRLRVKGTGKPLTRVDDTVQFYNRYVLNLVDPKRMLIGTTKLYESLNRGDLLDAIYEGDGYVKALAYGGRRQGAEFADVLYAGTSSRQDPQPEDDDVEKSLPTAGVANAEEPEATGETNGRILHRTNVGEQVAALASYKGSGVVDLAIDPQDYGHVFVVDDKDRIWASFDEGQSWSELTANLKDLLKGPVKTLTVKGADSYSPDTVLVAGGGYGVAQLRSPETRGDWATVDKGLANALVNDLRYDGEHHVLVAATLGRGVWTVGFK</sequence>